<proteinExistence type="predicted"/>
<name>A0A812MR49_SYMPI</name>
<gene>
    <name evidence="3" type="ORF">SPIL2461_LOCUS6277</name>
</gene>
<dbReference type="AlphaFoldDB" id="A0A812MR49"/>
<keyword evidence="4" id="KW-1185">Reference proteome</keyword>
<evidence type="ECO:0000313" key="4">
    <source>
        <dbReference type="Proteomes" id="UP000649617"/>
    </source>
</evidence>
<dbReference type="OrthoDB" id="444613at2759"/>
<feature type="coiled-coil region" evidence="1">
    <location>
        <begin position="247"/>
        <end position="281"/>
    </location>
</feature>
<dbReference type="GO" id="GO:0006388">
    <property type="term" value="P:tRNA splicing, via endonucleolytic cleavage and ligation"/>
    <property type="evidence" value="ECO:0007669"/>
    <property type="project" value="InterPro"/>
</dbReference>
<accession>A0A812MR49</accession>
<reference evidence="3" key="1">
    <citation type="submission" date="2021-02" db="EMBL/GenBank/DDBJ databases">
        <authorList>
            <person name="Dougan E. K."/>
            <person name="Rhodes N."/>
            <person name="Thang M."/>
            <person name="Chan C."/>
        </authorList>
    </citation>
    <scope>NUCLEOTIDE SEQUENCE</scope>
</reference>
<dbReference type="Proteomes" id="UP000649617">
    <property type="component" value="Unassembled WGS sequence"/>
</dbReference>
<dbReference type="Pfam" id="PF08302">
    <property type="entry name" value="tRNA_lig_CPD"/>
    <property type="match status" value="1"/>
</dbReference>
<dbReference type="InterPro" id="IPR015965">
    <property type="entry name" value="tRNA_lig_PDEase"/>
</dbReference>
<sequence>QGKLLADEVYYWALELDANSSAVLASLWESVPDYQEAKTSGLVMKDEYHVTLLFIGGASDEELAARNPKLAGTDIHALREEFHRRQGERLPVTTGEFVWEEGRIGAAPVDLGSFYSKCANVHPHMTLGMAAGVGAEKSNELLARLDASRDFNAGLGQWLFQLHVSKYGAKIARYCKAEGIESPEELSQRALEVAVAVEPDAAAAEELAAVLGNATNGALHEHKLDTGFEKPIWAMSATDAGVRLFEMIRLAKERSDQRRELSDATEEVREQARALEELLALEQISMARAEYVEAI</sequence>
<dbReference type="EMBL" id="CAJNIZ010009347">
    <property type="protein sequence ID" value="CAE7280102.1"/>
    <property type="molecule type" value="Genomic_DNA"/>
</dbReference>
<evidence type="ECO:0000313" key="3">
    <source>
        <dbReference type="EMBL" id="CAE7280102.1"/>
    </source>
</evidence>
<comment type="caution">
    <text evidence="3">The sequence shown here is derived from an EMBL/GenBank/DDBJ whole genome shotgun (WGS) entry which is preliminary data.</text>
</comment>
<evidence type="ECO:0000256" key="1">
    <source>
        <dbReference type="SAM" id="Coils"/>
    </source>
</evidence>
<dbReference type="GO" id="GO:0003972">
    <property type="term" value="F:RNA ligase (ATP) activity"/>
    <property type="evidence" value="ECO:0007669"/>
    <property type="project" value="InterPro"/>
</dbReference>
<keyword evidence="1" id="KW-0175">Coiled coil</keyword>
<feature type="domain" description="tRNA ligase phosphodiesterase" evidence="2">
    <location>
        <begin position="44"/>
        <end position="158"/>
    </location>
</feature>
<protein>
    <recommendedName>
        <fullName evidence="2">tRNA ligase phosphodiesterase domain-containing protein</fullName>
    </recommendedName>
</protein>
<evidence type="ECO:0000259" key="2">
    <source>
        <dbReference type="Pfam" id="PF08302"/>
    </source>
</evidence>
<feature type="non-terminal residue" evidence="3">
    <location>
        <position position="1"/>
    </location>
</feature>
<dbReference type="GO" id="GO:0005524">
    <property type="term" value="F:ATP binding"/>
    <property type="evidence" value="ECO:0007669"/>
    <property type="project" value="InterPro"/>
</dbReference>
<organism evidence="3 4">
    <name type="scientific">Symbiodinium pilosum</name>
    <name type="common">Dinoflagellate</name>
    <dbReference type="NCBI Taxonomy" id="2952"/>
    <lineage>
        <taxon>Eukaryota</taxon>
        <taxon>Sar</taxon>
        <taxon>Alveolata</taxon>
        <taxon>Dinophyceae</taxon>
        <taxon>Suessiales</taxon>
        <taxon>Symbiodiniaceae</taxon>
        <taxon>Symbiodinium</taxon>
    </lineage>
</organism>